<proteinExistence type="predicted"/>
<keyword evidence="2" id="KW-1185">Reference proteome</keyword>
<evidence type="ECO:0000313" key="2">
    <source>
        <dbReference type="Proteomes" id="UP001141327"/>
    </source>
</evidence>
<protein>
    <submittedName>
        <fullName evidence="1">Uncharacterized protein</fullName>
    </submittedName>
</protein>
<dbReference type="Proteomes" id="UP001141327">
    <property type="component" value="Unassembled WGS sequence"/>
</dbReference>
<sequence>MMNAITGMGMGDCRPARKSNIPKLLPCFPFFGTPDASVYTATINRPHHRCAGRALVIEGGAEWWRDAAAGSRWPRLSATAELCDLEGRVMLEQRTFKFQAADRRD</sequence>
<accession>A0ABQ8UCC6</accession>
<gene>
    <name evidence="1" type="ORF">PAPYR_10104</name>
</gene>
<name>A0ABQ8UCC6_9EUKA</name>
<comment type="caution">
    <text evidence="1">The sequence shown here is derived from an EMBL/GenBank/DDBJ whole genome shotgun (WGS) entry which is preliminary data.</text>
</comment>
<evidence type="ECO:0000313" key="1">
    <source>
        <dbReference type="EMBL" id="KAJ4455030.1"/>
    </source>
</evidence>
<organism evidence="1 2">
    <name type="scientific">Paratrimastix pyriformis</name>
    <dbReference type="NCBI Taxonomy" id="342808"/>
    <lineage>
        <taxon>Eukaryota</taxon>
        <taxon>Metamonada</taxon>
        <taxon>Preaxostyla</taxon>
        <taxon>Paratrimastigidae</taxon>
        <taxon>Paratrimastix</taxon>
    </lineage>
</organism>
<dbReference type="EMBL" id="JAPMOS010000123">
    <property type="protein sequence ID" value="KAJ4455030.1"/>
    <property type="molecule type" value="Genomic_DNA"/>
</dbReference>
<reference evidence="1" key="1">
    <citation type="journal article" date="2022" name="bioRxiv">
        <title>Genomics of Preaxostyla Flagellates Illuminates Evolutionary Transitions and the Path Towards Mitochondrial Loss.</title>
        <authorList>
            <person name="Novak L.V.F."/>
            <person name="Treitli S.C."/>
            <person name="Pyrih J."/>
            <person name="Halakuc P."/>
            <person name="Pipaliya S.V."/>
            <person name="Vacek V."/>
            <person name="Brzon O."/>
            <person name="Soukal P."/>
            <person name="Eme L."/>
            <person name="Dacks J.B."/>
            <person name="Karnkowska A."/>
            <person name="Elias M."/>
            <person name="Hampl V."/>
        </authorList>
    </citation>
    <scope>NUCLEOTIDE SEQUENCE</scope>
    <source>
        <strain evidence="1">RCP-MX</strain>
    </source>
</reference>